<feature type="chain" id="PRO_5045436007" description="Glycosyl transferase family 51 domain-containing protein" evidence="1">
    <location>
        <begin position="22"/>
        <end position="206"/>
    </location>
</feature>
<sequence length="206" mass="22809">MQRMSKFLVLALATAVLAVLAYETYEVAAARNVTKEKFAKYEAETANGTKGPSVLSQERQDILVKVQDPRFWSHSGVDWSYPLSTTVTQSVVKKLYFEDFRPGFGKIKQTLIAYFAVAPLSSKNAQLAAFLDVNGFEALSAKWFGKPLQSLSDEEFLSLIATNNTPKIAPGSKENGERVARIKKYLAGKCERRGLSDVWLDQCAAS</sequence>
<evidence type="ECO:0000256" key="1">
    <source>
        <dbReference type="SAM" id="SignalP"/>
    </source>
</evidence>
<evidence type="ECO:0000313" key="3">
    <source>
        <dbReference type="EMBL" id="BDV33843.1"/>
    </source>
</evidence>
<dbReference type="InterPro" id="IPR001264">
    <property type="entry name" value="Glyco_trans_51"/>
</dbReference>
<dbReference type="SUPFAM" id="SSF53955">
    <property type="entry name" value="Lysozyme-like"/>
    <property type="match status" value="1"/>
</dbReference>
<dbReference type="Gene3D" id="1.10.3810.10">
    <property type="entry name" value="Biosynthetic peptidoglycan transglycosylase-like"/>
    <property type="match status" value="1"/>
</dbReference>
<evidence type="ECO:0000259" key="2">
    <source>
        <dbReference type="Pfam" id="PF00912"/>
    </source>
</evidence>
<organism evidence="3 4">
    <name type="scientific">Methylocystis iwaonis</name>
    <dbReference type="NCBI Taxonomy" id="2885079"/>
    <lineage>
        <taxon>Bacteria</taxon>
        <taxon>Pseudomonadati</taxon>
        <taxon>Pseudomonadota</taxon>
        <taxon>Alphaproteobacteria</taxon>
        <taxon>Hyphomicrobiales</taxon>
        <taxon>Methylocystaceae</taxon>
        <taxon>Methylocystis</taxon>
    </lineage>
</organism>
<reference evidence="3 4" key="1">
    <citation type="journal article" date="2023" name="Int. J. Syst. Evol. Microbiol.">
        <title>Methylocystis iwaonis sp. nov., a type II methane-oxidizing bacterium from surface soil of a rice paddy field in Japan, and emended description of the genus Methylocystis (ex Whittenbury et al. 1970) Bowman et al. 1993.</title>
        <authorList>
            <person name="Kaise H."/>
            <person name="Sawadogo J.B."/>
            <person name="Alam M.S."/>
            <person name="Ueno C."/>
            <person name="Dianou D."/>
            <person name="Shinjo R."/>
            <person name="Asakawa S."/>
        </authorList>
    </citation>
    <scope>NUCLEOTIDE SEQUENCE [LARGE SCALE GENOMIC DNA]</scope>
    <source>
        <strain evidence="3 4">SS37A-Re</strain>
    </source>
</reference>
<dbReference type="Proteomes" id="UP001317629">
    <property type="component" value="Chromosome"/>
</dbReference>
<proteinExistence type="predicted"/>
<accession>A0ABN6VE05</accession>
<dbReference type="Pfam" id="PF00912">
    <property type="entry name" value="Transgly"/>
    <property type="match status" value="1"/>
</dbReference>
<gene>
    <name evidence="3" type="ORF">SS37A_13720</name>
</gene>
<dbReference type="EMBL" id="AP027142">
    <property type="protein sequence ID" value="BDV33843.1"/>
    <property type="molecule type" value="Genomic_DNA"/>
</dbReference>
<protein>
    <recommendedName>
        <fullName evidence="2">Glycosyl transferase family 51 domain-containing protein</fullName>
    </recommendedName>
</protein>
<name>A0ABN6VE05_9HYPH</name>
<keyword evidence="4" id="KW-1185">Reference proteome</keyword>
<evidence type="ECO:0000313" key="4">
    <source>
        <dbReference type="Proteomes" id="UP001317629"/>
    </source>
</evidence>
<keyword evidence="1" id="KW-0732">Signal</keyword>
<dbReference type="InterPro" id="IPR036950">
    <property type="entry name" value="PBP_transglycosylase"/>
</dbReference>
<feature type="signal peptide" evidence="1">
    <location>
        <begin position="1"/>
        <end position="21"/>
    </location>
</feature>
<feature type="domain" description="Glycosyl transferase family 51" evidence="2">
    <location>
        <begin position="55"/>
        <end position="178"/>
    </location>
</feature>
<dbReference type="InterPro" id="IPR023346">
    <property type="entry name" value="Lysozyme-like_dom_sf"/>
</dbReference>